<protein>
    <recommendedName>
        <fullName evidence="3">Flagellar protein FlgN</fullName>
    </recommendedName>
</protein>
<dbReference type="AlphaFoldDB" id="A0AA35UW51"/>
<dbReference type="Proteomes" id="UP001176960">
    <property type="component" value="Unassembled WGS sequence"/>
</dbReference>
<name>A0AA35UW51_9PROT</name>
<accession>A0AA35UW51</accession>
<proteinExistence type="predicted"/>
<dbReference type="RefSeq" id="WP_289841261.1">
    <property type="nucleotide sequence ID" value="NZ_CATKSH010000007.1"/>
</dbReference>
<evidence type="ECO:0008006" key="3">
    <source>
        <dbReference type="Google" id="ProtNLM"/>
    </source>
</evidence>
<comment type="caution">
    <text evidence="1">The sequence shown here is derived from an EMBL/GenBank/DDBJ whole genome shotgun (WGS) entry which is preliminary data.</text>
</comment>
<evidence type="ECO:0000313" key="2">
    <source>
        <dbReference type="Proteomes" id="UP001176960"/>
    </source>
</evidence>
<reference evidence="1" key="1">
    <citation type="submission" date="2023-03" db="EMBL/GenBank/DDBJ databases">
        <authorList>
            <person name="Cleenwerck I."/>
        </authorList>
    </citation>
    <scope>NUCLEOTIDE SEQUENCE</scope>
    <source>
        <strain evidence="1">LMG 32879</strain>
    </source>
</reference>
<dbReference type="EMBL" id="CATKSH010000007">
    <property type="protein sequence ID" value="CAI9120594.1"/>
    <property type="molecule type" value="Genomic_DNA"/>
</dbReference>
<sequence>MTQDALLKTLNELTTLIEAENLALEACRPHDAIAMLPVKKLVAARLAEMRLDASDADETLRQSLIKVRELSGKNATLLQLAIKAQENVIRLLTIPQEPNEQSCYGRSGSYATVQRLAPVVISAET</sequence>
<keyword evidence="2" id="KW-1185">Reference proteome</keyword>
<organism evidence="1 2">
    <name type="scientific">Brytella acorum</name>
    <dbReference type="NCBI Taxonomy" id="2959299"/>
    <lineage>
        <taxon>Bacteria</taxon>
        <taxon>Pseudomonadati</taxon>
        <taxon>Pseudomonadota</taxon>
        <taxon>Alphaproteobacteria</taxon>
        <taxon>Acetobacterales</taxon>
        <taxon>Acetobacteraceae</taxon>
        <taxon>Brytella</taxon>
    </lineage>
</organism>
<gene>
    <name evidence="1" type="ORF">LMG32879_001427</name>
</gene>
<evidence type="ECO:0000313" key="1">
    <source>
        <dbReference type="EMBL" id="CAI9120594.1"/>
    </source>
</evidence>